<dbReference type="RefSeq" id="WP_191736491.1">
    <property type="nucleotide sequence ID" value="NZ_JACYFS010000002.1"/>
</dbReference>
<evidence type="ECO:0000313" key="2">
    <source>
        <dbReference type="Proteomes" id="UP000637299"/>
    </source>
</evidence>
<evidence type="ECO:0000313" key="1">
    <source>
        <dbReference type="EMBL" id="MBD8082514.1"/>
    </source>
</evidence>
<protein>
    <recommendedName>
        <fullName evidence="3">Immunity protein 52 domain-containing protein</fullName>
    </recommendedName>
</protein>
<keyword evidence="2" id="KW-1185">Reference proteome</keyword>
<organism evidence="1 2">
    <name type="scientific">Chryseobacterium caseinilyticum</name>
    <dbReference type="NCBI Taxonomy" id="2771428"/>
    <lineage>
        <taxon>Bacteria</taxon>
        <taxon>Pseudomonadati</taxon>
        <taxon>Bacteroidota</taxon>
        <taxon>Flavobacteriia</taxon>
        <taxon>Flavobacteriales</taxon>
        <taxon>Weeksellaceae</taxon>
        <taxon>Chryseobacterium group</taxon>
        <taxon>Chryseobacterium</taxon>
    </lineage>
</organism>
<name>A0ABR8ZBP9_9FLAO</name>
<dbReference type="EMBL" id="JACYFS010000002">
    <property type="protein sequence ID" value="MBD8082514.1"/>
    <property type="molecule type" value="Genomic_DNA"/>
</dbReference>
<comment type="caution">
    <text evidence="1">The sequence shown here is derived from an EMBL/GenBank/DDBJ whole genome shotgun (WGS) entry which is preliminary data.</text>
</comment>
<reference evidence="1 2" key="1">
    <citation type="submission" date="2020-09" db="EMBL/GenBank/DDBJ databases">
        <title>Genome seq and assembly of Chryseobacterium sp.</title>
        <authorList>
            <person name="Chhetri G."/>
        </authorList>
    </citation>
    <scope>NUCLEOTIDE SEQUENCE [LARGE SCALE GENOMIC DNA]</scope>
    <source>
        <strain evidence="1 2">GCR10</strain>
    </source>
</reference>
<proteinExistence type="predicted"/>
<accession>A0ABR8ZBP9</accession>
<sequence>MEHIVLNFSIKKKEMNAREYIDFCKKILISLKSIDDVFKSANTIDLENHNSYFFKEDLSDFTTENLKLIITEQEDIAYKNPVAENKELTEESKSWMGYFSTIFFGGSDNIESYSDVSLYIAQGSYENTPATIKIDFSNDLQHKLSEEYVFRLIEELAKIIDIEFASATSSQFFMKVRRKGQYSIGWINYITNKNISSMLILNEKRKHLDNGIVFSISERDVFEADNNALIERSIKISDSL</sequence>
<evidence type="ECO:0008006" key="3">
    <source>
        <dbReference type="Google" id="ProtNLM"/>
    </source>
</evidence>
<gene>
    <name evidence="1" type="ORF">IC610_08805</name>
</gene>
<dbReference type="Proteomes" id="UP000637299">
    <property type="component" value="Unassembled WGS sequence"/>
</dbReference>